<dbReference type="Proteomes" id="UP000283295">
    <property type="component" value="Unassembled WGS sequence"/>
</dbReference>
<dbReference type="AlphaFoldDB" id="A0A3R5WPA1"/>
<protein>
    <submittedName>
        <fullName evidence="1">Uncharacterized protein</fullName>
    </submittedName>
</protein>
<accession>A0A3R5WPA1</accession>
<evidence type="ECO:0000313" key="2">
    <source>
        <dbReference type="Proteomes" id="UP000283295"/>
    </source>
</evidence>
<gene>
    <name evidence="1" type="ORF">DWX94_03930</name>
</gene>
<evidence type="ECO:0000313" key="1">
    <source>
        <dbReference type="EMBL" id="RGS43473.1"/>
    </source>
</evidence>
<proteinExistence type="predicted"/>
<comment type="caution">
    <text evidence="1">The sequence shown here is derived from an EMBL/GenBank/DDBJ whole genome shotgun (WGS) entry which is preliminary data.</text>
</comment>
<reference evidence="1 2" key="1">
    <citation type="submission" date="2018-08" db="EMBL/GenBank/DDBJ databases">
        <title>A genome reference for cultivated species of the human gut microbiota.</title>
        <authorList>
            <person name="Zou Y."/>
            <person name="Xue W."/>
            <person name="Luo G."/>
        </authorList>
    </citation>
    <scope>NUCLEOTIDE SEQUENCE [LARGE SCALE GENOMIC DNA]</scope>
    <source>
        <strain evidence="1 2">AF22-21</strain>
    </source>
</reference>
<organism evidence="1 2">
    <name type="scientific">Coprococcus eutactus</name>
    <dbReference type="NCBI Taxonomy" id="33043"/>
    <lineage>
        <taxon>Bacteria</taxon>
        <taxon>Bacillati</taxon>
        <taxon>Bacillota</taxon>
        <taxon>Clostridia</taxon>
        <taxon>Lachnospirales</taxon>
        <taxon>Lachnospiraceae</taxon>
        <taxon>Coprococcus</taxon>
    </lineage>
</organism>
<sequence>MDGIDYKICRTQQRLYEYAARHGYEIEQFSNFFLSSDFCSRAFDVLYSRFQLETPVECMDFILEEADDKLKENAVKKADDEEADVAGFIGLIYRMLYFITPYTSKELCEKVPYSTVKKFYSAYGQETENYIAEDICINLHLNYDSQKVELKV</sequence>
<name>A0A3R5WPA1_9FIRM</name>
<dbReference type="EMBL" id="QRVK01000006">
    <property type="protein sequence ID" value="RGS43473.1"/>
    <property type="molecule type" value="Genomic_DNA"/>
</dbReference>